<dbReference type="GO" id="GO:0022857">
    <property type="term" value="F:transmembrane transporter activity"/>
    <property type="evidence" value="ECO:0007669"/>
    <property type="project" value="InterPro"/>
</dbReference>
<evidence type="ECO:0000256" key="2">
    <source>
        <dbReference type="ARBA" id="ARBA00022692"/>
    </source>
</evidence>
<dbReference type="Pfam" id="PF00083">
    <property type="entry name" value="Sugar_tr"/>
    <property type="match status" value="1"/>
</dbReference>
<dbReference type="InterPro" id="IPR050549">
    <property type="entry name" value="MFS_Trehalose_Transporter"/>
</dbReference>
<dbReference type="EMBL" id="GEZM01009900">
    <property type="protein sequence ID" value="JAV94233.1"/>
    <property type="molecule type" value="Transcribed_RNA"/>
</dbReference>
<keyword evidence="3 5" id="KW-1133">Transmembrane helix</keyword>
<dbReference type="GO" id="GO:0016020">
    <property type="term" value="C:membrane"/>
    <property type="evidence" value="ECO:0007669"/>
    <property type="project" value="UniProtKB-SubCell"/>
</dbReference>
<evidence type="ECO:0000256" key="3">
    <source>
        <dbReference type="ARBA" id="ARBA00022989"/>
    </source>
</evidence>
<name>A0A1Y1N8N6_PHOPY</name>
<evidence type="ECO:0000256" key="1">
    <source>
        <dbReference type="ARBA" id="ARBA00004370"/>
    </source>
</evidence>
<evidence type="ECO:0000313" key="6">
    <source>
        <dbReference type="EMBL" id="JAV94233.1"/>
    </source>
</evidence>
<evidence type="ECO:0000256" key="5">
    <source>
        <dbReference type="SAM" id="Phobius"/>
    </source>
</evidence>
<reference evidence="6" key="1">
    <citation type="journal article" date="2016" name="Sci. Rep.">
        <title>Molecular characterization of firefly nuptial gifts: a multi-omics approach sheds light on postcopulatory sexual selection.</title>
        <authorList>
            <person name="Al-Wathiqui N."/>
            <person name="Fallon T.R."/>
            <person name="South A."/>
            <person name="Weng J.K."/>
            <person name="Lewis S.M."/>
        </authorList>
    </citation>
    <scope>NUCLEOTIDE SEQUENCE</scope>
</reference>
<dbReference type="PANTHER" id="PTHR48021:SF24">
    <property type="entry name" value="MAJOR FACILITATOR SUPERFAMILY (MFS) PROFILE DOMAIN-CONTAINING PROTEIN"/>
    <property type="match status" value="1"/>
</dbReference>
<accession>A0A1Y1N8N6</accession>
<dbReference type="PANTHER" id="PTHR48021">
    <property type="match status" value="1"/>
</dbReference>
<dbReference type="EMBL" id="GEZM01009903">
    <property type="protein sequence ID" value="JAV94232.1"/>
    <property type="molecule type" value="Transcribed_RNA"/>
</dbReference>
<proteinExistence type="predicted"/>
<dbReference type="Gene3D" id="1.20.1250.20">
    <property type="entry name" value="MFS general substrate transporter like domains"/>
    <property type="match status" value="1"/>
</dbReference>
<comment type="subcellular location">
    <subcellularLocation>
        <location evidence="1">Membrane</location>
    </subcellularLocation>
</comment>
<protein>
    <recommendedName>
        <fullName evidence="7">Major facilitator superfamily (MFS) profile domain-containing protein</fullName>
    </recommendedName>
</protein>
<dbReference type="InterPro" id="IPR036259">
    <property type="entry name" value="MFS_trans_sf"/>
</dbReference>
<keyword evidence="2 5" id="KW-0812">Transmembrane</keyword>
<evidence type="ECO:0000256" key="4">
    <source>
        <dbReference type="ARBA" id="ARBA00023136"/>
    </source>
</evidence>
<dbReference type="SUPFAM" id="SSF103473">
    <property type="entry name" value="MFS general substrate transporter"/>
    <property type="match status" value="1"/>
</dbReference>
<feature type="transmembrane region" description="Helical" evidence="5">
    <location>
        <begin position="6"/>
        <end position="26"/>
    </location>
</feature>
<keyword evidence="4 5" id="KW-0472">Membrane</keyword>
<dbReference type="InterPro" id="IPR005828">
    <property type="entry name" value="MFS_sugar_transport-like"/>
</dbReference>
<evidence type="ECO:0008006" key="7">
    <source>
        <dbReference type="Google" id="ProtNLM"/>
    </source>
</evidence>
<organism evidence="6">
    <name type="scientific">Photinus pyralis</name>
    <name type="common">Common eastern firefly</name>
    <name type="synonym">Lampyris pyralis</name>
    <dbReference type="NCBI Taxonomy" id="7054"/>
    <lineage>
        <taxon>Eukaryota</taxon>
        <taxon>Metazoa</taxon>
        <taxon>Ecdysozoa</taxon>
        <taxon>Arthropoda</taxon>
        <taxon>Hexapoda</taxon>
        <taxon>Insecta</taxon>
        <taxon>Pterygota</taxon>
        <taxon>Neoptera</taxon>
        <taxon>Endopterygota</taxon>
        <taxon>Coleoptera</taxon>
        <taxon>Polyphaga</taxon>
        <taxon>Elateriformia</taxon>
        <taxon>Elateroidea</taxon>
        <taxon>Lampyridae</taxon>
        <taxon>Lampyrinae</taxon>
        <taxon>Photinus</taxon>
    </lineage>
</organism>
<sequence>MSWSVMSWVFCAYGIICTILLYTLPLSPSWLISKNRIDEAERSVRWLNKFQASDQESIDNIVKLEMLKLEEEEENNKKNVIDKNKWKCISLPTGYKPALILAFTLLLQQFAGVNTFFMNMVSFFNVRIICKLAHSKKFL</sequence>
<dbReference type="AlphaFoldDB" id="A0A1Y1N8N6"/>